<proteinExistence type="predicted"/>
<feature type="coiled-coil region" evidence="1">
    <location>
        <begin position="49"/>
        <end position="79"/>
    </location>
</feature>
<evidence type="ECO:0000256" key="1">
    <source>
        <dbReference type="SAM" id="Coils"/>
    </source>
</evidence>
<feature type="signal peptide" evidence="2">
    <location>
        <begin position="1"/>
        <end position="23"/>
    </location>
</feature>
<protein>
    <recommendedName>
        <fullName evidence="5">Outer membrane protein beta-barrel domain-containing protein</fullName>
    </recommendedName>
</protein>
<name>A0ABY0ICN2_9BACT</name>
<keyword evidence="4" id="KW-1185">Reference proteome</keyword>
<keyword evidence="1" id="KW-0175">Coiled coil</keyword>
<organism evidence="3 4">
    <name type="scientific">Halobacteriovorax vibrionivorans</name>
    <dbReference type="NCBI Taxonomy" id="2152716"/>
    <lineage>
        <taxon>Bacteria</taxon>
        <taxon>Pseudomonadati</taxon>
        <taxon>Bdellovibrionota</taxon>
        <taxon>Bacteriovoracia</taxon>
        <taxon>Bacteriovoracales</taxon>
        <taxon>Halobacteriovoraceae</taxon>
        <taxon>Halobacteriovorax</taxon>
    </lineage>
</organism>
<reference evidence="4" key="1">
    <citation type="journal article" date="2019" name="Int. J. Syst. Evol. Microbiol.">
        <title>Halobacteriovorax valvorus sp. nov., a novel prokaryotic predator isolated from coastal seawater of China.</title>
        <authorList>
            <person name="Chen M.-X."/>
        </authorList>
    </citation>
    <scope>NUCLEOTIDE SEQUENCE [LARGE SCALE GENOMIC DNA]</scope>
    <source>
        <strain evidence="4">BL9</strain>
    </source>
</reference>
<evidence type="ECO:0000256" key="2">
    <source>
        <dbReference type="SAM" id="SignalP"/>
    </source>
</evidence>
<accession>A0ABY0ICN2</accession>
<feature type="chain" id="PRO_5045934851" description="Outer membrane protein beta-barrel domain-containing protein" evidence="2">
    <location>
        <begin position="24"/>
        <end position="336"/>
    </location>
</feature>
<dbReference type="EMBL" id="QDKL01000003">
    <property type="protein sequence ID" value="RZF20708.1"/>
    <property type="molecule type" value="Genomic_DNA"/>
</dbReference>
<dbReference type="Proteomes" id="UP000443582">
    <property type="component" value="Unassembled WGS sequence"/>
</dbReference>
<dbReference type="RefSeq" id="WP_115362801.1">
    <property type="nucleotide sequence ID" value="NZ_QDKL01000003.1"/>
</dbReference>
<comment type="caution">
    <text evidence="3">The sequence shown here is derived from an EMBL/GenBank/DDBJ whole genome shotgun (WGS) entry which is preliminary data.</text>
</comment>
<evidence type="ECO:0000313" key="3">
    <source>
        <dbReference type="EMBL" id="RZF20708.1"/>
    </source>
</evidence>
<sequence>MKTTKFNCAVMAALIFSSAASFAQEDPLLSETDQVVHTDEINLDGFYKKKKKKSAADKIQKLRRELEEKHEQMMRKNVEDMRLKEERRIAKKIQKALEGQIKAMDEINSIQSAPARSEVVAPVVPQGPQLDNKVSVQTGFKTITGDQKEWTAGLNFDAVVETKVSDRVDVGISVGYMGMTIGDQDLASNRGYSCSYSGCYSTGYYHSANDEISYNEFNFGGHAKFYFSRAAKIKPFLSLGTKVHFGNFKIENPRDSFNNTELSYRYVSGGATLGAEVNFAKEFGVQLALNYDKNIFRMGEEDEYAGSANDYVLNNQAKNLEGADSFTLGLGLSYLF</sequence>
<gene>
    <name evidence="3" type="ORF">DAY19_12035</name>
</gene>
<evidence type="ECO:0008006" key="5">
    <source>
        <dbReference type="Google" id="ProtNLM"/>
    </source>
</evidence>
<keyword evidence="2" id="KW-0732">Signal</keyword>
<evidence type="ECO:0000313" key="4">
    <source>
        <dbReference type="Proteomes" id="UP000443582"/>
    </source>
</evidence>